<dbReference type="OrthoDB" id="8613168at2"/>
<evidence type="ECO:0000256" key="1">
    <source>
        <dbReference type="SAM" id="SignalP"/>
    </source>
</evidence>
<dbReference type="EMBL" id="SOML01000011">
    <property type="protein sequence ID" value="TFD94199.1"/>
    <property type="molecule type" value="Genomic_DNA"/>
</dbReference>
<accession>A0A4Y8KVW7</accession>
<evidence type="ECO:0000313" key="3">
    <source>
        <dbReference type="Proteomes" id="UP000297861"/>
    </source>
</evidence>
<dbReference type="Proteomes" id="UP000297861">
    <property type="component" value="Unassembled WGS sequence"/>
</dbReference>
<keyword evidence="1" id="KW-0732">Signal</keyword>
<feature type="chain" id="PRO_5021341813" evidence="1">
    <location>
        <begin position="25"/>
        <end position="153"/>
    </location>
</feature>
<dbReference type="AlphaFoldDB" id="A0A4Y8KVW7"/>
<comment type="caution">
    <text evidence="2">The sequence shown here is derived from an EMBL/GenBank/DDBJ whole genome shotgun (WGS) entry which is preliminary data.</text>
</comment>
<reference evidence="2 3" key="1">
    <citation type="submission" date="2019-03" db="EMBL/GenBank/DDBJ databases">
        <title>San Antonio Military Medical Center submission to MRSN (WRAIR), pending publication.</title>
        <authorList>
            <person name="Blyth D.M."/>
            <person name="Mccarthy S.L."/>
            <person name="Schall S.E."/>
            <person name="Stam J.A."/>
            <person name="Ong A.C."/>
            <person name="Mcgann P.T."/>
        </authorList>
    </citation>
    <scope>NUCLEOTIDE SEQUENCE [LARGE SCALE GENOMIC DNA]</scope>
    <source>
        <strain evidence="2 3">MRSN571793</strain>
    </source>
</reference>
<proteinExistence type="predicted"/>
<dbReference type="STRING" id="1121485.GCA_000426485_01396"/>
<dbReference type="RefSeq" id="WP_134437162.1">
    <property type="nucleotide sequence ID" value="NZ_SOML01000011.1"/>
</dbReference>
<dbReference type="PROSITE" id="PS51257">
    <property type="entry name" value="PROKAR_LIPOPROTEIN"/>
    <property type="match status" value="1"/>
</dbReference>
<keyword evidence="3" id="KW-1185">Reference proteome</keyword>
<organism evidence="2 3">
    <name type="scientific">Dysgonomonas capnocytophagoides</name>
    <dbReference type="NCBI Taxonomy" id="45254"/>
    <lineage>
        <taxon>Bacteria</taxon>
        <taxon>Pseudomonadati</taxon>
        <taxon>Bacteroidota</taxon>
        <taxon>Bacteroidia</taxon>
        <taxon>Bacteroidales</taxon>
        <taxon>Dysgonomonadaceae</taxon>
        <taxon>Dysgonomonas</taxon>
    </lineage>
</organism>
<feature type="signal peptide" evidence="1">
    <location>
        <begin position="1"/>
        <end position="24"/>
    </location>
</feature>
<evidence type="ECO:0000313" key="2">
    <source>
        <dbReference type="EMBL" id="TFD94199.1"/>
    </source>
</evidence>
<sequence length="153" mass="16757">MKNFVMLLGVLGSFMLLSCKSSTAPTNEQGENIPYAVVRGYFVKNDADLSLLKDGKITSEKDFSALFGAATVMGEDGKPTVIDFTKQYVIAIVADQTDSAVVLNPLKLEKAGDNLTFTYEYKVGEKQSYTIKPLLIVVVDSKYEGNLQIKKAE</sequence>
<protein>
    <submittedName>
        <fullName evidence="2">Uncharacterized protein</fullName>
    </submittedName>
</protein>
<name>A0A4Y8KVW7_9BACT</name>
<gene>
    <name evidence="2" type="ORF">E2605_15680</name>
</gene>